<evidence type="ECO:0000256" key="8">
    <source>
        <dbReference type="ARBA" id="ARBA00022989"/>
    </source>
</evidence>
<comment type="similarity">
    <text evidence="3">Belongs to the RLP family.</text>
</comment>
<dbReference type="PANTHER" id="PTHR48065">
    <property type="entry name" value="OS10G0469600 PROTEIN"/>
    <property type="match status" value="1"/>
</dbReference>
<dbReference type="FunFam" id="3.80.10.10:FF:000213">
    <property type="entry name" value="Tyrosine-sulfated glycopeptide receptor 1"/>
    <property type="match status" value="1"/>
</dbReference>
<evidence type="ECO:0000256" key="9">
    <source>
        <dbReference type="ARBA" id="ARBA00023136"/>
    </source>
</evidence>
<dbReference type="PANTHER" id="PTHR48065:SF5">
    <property type="entry name" value="RECEPTOR-LIKE PROTEIN CF-9 HOMOLOG"/>
    <property type="match status" value="1"/>
</dbReference>
<dbReference type="EMBL" id="OX451736">
    <property type="protein sequence ID" value="CAI8587045.1"/>
    <property type="molecule type" value="Genomic_DNA"/>
</dbReference>
<keyword evidence="4" id="KW-1003">Cell membrane</keyword>
<dbReference type="SMART" id="SM00369">
    <property type="entry name" value="LRR_TYP"/>
    <property type="match status" value="14"/>
</dbReference>
<evidence type="ECO:0000256" key="5">
    <source>
        <dbReference type="ARBA" id="ARBA00022614"/>
    </source>
</evidence>
<keyword evidence="9 11" id="KW-0472">Membrane</keyword>
<dbReference type="SUPFAM" id="SSF52047">
    <property type="entry name" value="RNI-like"/>
    <property type="match status" value="3"/>
</dbReference>
<feature type="chain" id="PRO_5043561376" description="Leucine-rich repeat-containing N-terminal plant-type domain-containing protein" evidence="12">
    <location>
        <begin position="20"/>
        <end position="970"/>
    </location>
</feature>
<evidence type="ECO:0000256" key="3">
    <source>
        <dbReference type="ARBA" id="ARBA00009592"/>
    </source>
</evidence>
<evidence type="ECO:0000256" key="2">
    <source>
        <dbReference type="ARBA" id="ARBA00004236"/>
    </source>
</evidence>
<dbReference type="Gene3D" id="3.80.10.10">
    <property type="entry name" value="Ribonuclease Inhibitor"/>
    <property type="match status" value="4"/>
</dbReference>
<gene>
    <name evidence="14" type="ORF">VFH_I281840</name>
</gene>
<evidence type="ECO:0000256" key="10">
    <source>
        <dbReference type="ARBA" id="ARBA00023180"/>
    </source>
</evidence>
<feature type="transmembrane region" description="Helical" evidence="11">
    <location>
        <begin position="911"/>
        <end position="931"/>
    </location>
</feature>
<keyword evidence="8 11" id="KW-1133">Transmembrane helix</keyword>
<dbReference type="Pfam" id="PF00560">
    <property type="entry name" value="LRR_1"/>
    <property type="match status" value="2"/>
</dbReference>
<dbReference type="AlphaFoldDB" id="A0AAV0YLT6"/>
<dbReference type="SUPFAM" id="SSF52058">
    <property type="entry name" value="L domain-like"/>
    <property type="match status" value="1"/>
</dbReference>
<comment type="subcellular location">
    <subcellularLocation>
        <location evidence="2">Cell membrane</location>
    </subcellularLocation>
    <subcellularLocation>
        <location evidence="1">Membrane</location>
        <topology evidence="1">Single-pass membrane protein</topology>
    </subcellularLocation>
</comment>
<dbReference type="Pfam" id="PF08263">
    <property type="entry name" value="LRRNT_2"/>
    <property type="match status" value="1"/>
</dbReference>
<dbReference type="SMART" id="SM00365">
    <property type="entry name" value="LRR_SD22"/>
    <property type="match status" value="6"/>
</dbReference>
<keyword evidence="5" id="KW-0433">Leucine-rich repeat</keyword>
<evidence type="ECO:0000256" key="7">
    <source>
        <dbReference type="ARBA" id="ARBA00022737"/>
    </source>
</evidence>
<dbReference type="InterPro" id="IPR013210">
    <property type="entry name" value="LRR_N_plant-typ"/>
</dbReference>
<dbReference type="GO" id="GO:0005886">
    <property type="term" value="C:plasma membrane"/>
    <property type="evidence" value="ECO:0007669"/>
    <property type="project" value="UniProtKB-SubCell"/>
</dbReference>
<dbReference type="FunFam" id="3.80.10.10:FF:000095">
    <property type="entry name" value="LRR receptor-like serine/threonine-protein kinase GSO1"/>
    <property type="match status" value="1"/>
</dbReference>
<keyword evidence="12" id="KW-0732">Signal</keyword>
<feature type="signal peptide" evidence="12">
    <location>
        <begin position="1"/>
        <end position="19"/>
    </location>
</feature>
<dbReference type="Proteomes" id="UP001157006">
    <property type="component" value="Chromosome 1L"/>
</dbReference>
<reference evidence="14 15" key="1">
    <citation type="submission" date="2023-01" db="EMBL/GenBank/DDBJ databases">
        <authorList>
            <person name="Kreplak J."/>
        </authorList>
    </citation>
    <scope>NUCLEOTIDE SEQUENCE [LARGE SCALE GENOMIC DNA]</scope>
</reference>
<evidence type="ECO:0000313" key="15">
    <source>
        <dbReference type="Proteomes" id="UP001157006"/>
    </source>
</evidence>
<dbReference type="Pfam" id="PF13855">
    <property type="entry name" value="LRR_8"/>
    <property type="match status" value="5"/>
</dbReference>
<dbReference type="InterPro" id="IPR003591">
    <property type="entry name" value="Leu-rich_rpt_typical-subtyp"/>
</dbReference>
<evidence type="ECO:0000259" key="13">
    <source>
        <dbReference type="Pfam" id="PF08263"/>
    </source>
</evidence>
<proteinExistence type="inferred from homology"/>
<keyword evidence="15" id="KW-1185">Reference proteome</keyword>
<accession>A0AAV0YLT6</accession>
<dbReference type="InterPro" id="IPR032675">
    <property type="entry name" value="LRR_dom_sf"/>
</dbReference>
<keyword evidence="7" id="KW-0677">Repeat</keyword>
<protein>
    <recommendedName>
        <fullName evidence="13">Leucine-rich repeat-containing N-terminal plant-type domain-containing protein</fullName>
    </recommendedName>
</protein>
<dbReference type="PROSITE" id="PS51450">
    <property type="entry name" value="LRR"/>
    <property type="match status" value="2"/>
</dbReference>
<keyword evidence="10" id="KW-0325">Glycoprotein</keyword>
<evidence type="ECO:0000313" key="14">
    <source>
        <dbReference type="EMBL" id="CAI8587045.1"/>
    </source>
</evidence>
<evidence type="ECO:0000256" key="4">
    <source>
        <dbReference type="ARBA" id="ARBA00022475"/>
    </source>
</evidence>
<feature type="domain" description="Leucine-rich repeat-containing N-terminal plant-type" evidence="13">
    <location>
        <begin position="27"/>
        <end position="57"/>
    </location>
</feature>
<evidence type="ECO:0000256" key="6">
    <source>
        <dbReference type="ARBA" id="ARBA00022692"/>
    </source>
</evidence>
<evidence type="ECO:0000256" key="11">
    <source>
        <dbReference type="SAM" id="Phobius"/>
    </source>
</evidence>
<dbReference type="InterPro" id="IPR001611">
    <property type="entry name" value="Leu-rich_rpt"/>
</dbReference>
<name>A0AAV0YLT6_VICFA</name>
<evidence type="ECO:0000256" key="1">
    <source>
        <dbReference type="ARBA" id="ARBA00004167"/>
    </source>
</evidence>
<organism evidence="14 15">
    <name type="scientific">Vicia faba</name>
    <name type="common">Broad bean</name>
    <name type="synonym">Faba vulgaris</name>
    <dbReference type="NCBI Taxonomy" id="3906"/>
    <lineage>
        <taxon>Eukaryota</taxon>
        <taxon>Viridiplantae</taxon>
        <taxon>Streptophyta</taxon>
        <taxon>Embryophyta</taxon>
        <taxon>Tracheophyta</taxon>
        <taxon>Spermatophyta</taxon>
        <taxon>Magnoliopsida</taxon>
        <taxon>eudicotyledons</taxon>
        <taxon>Gunneridae</taxon>
        <taxon>Pentapetalae</taxon>
        <taxon>rosids</taxon>
        <taxon>fabids</taxon>
        <taxon>Fabales</taxon>
        <taxon>Fabaceae</taxon>
        <taxon>Papilionoideae</taxon>
        <taxon>50 kb inversion clade</taxon>
        <taxon>NPAAA clade</taxon>
        <taxon>Hologalegina</taxon>
        <taxon>IRL clade</taxon>
        <taxon>Fabeae</taxon>
        <taxon>Vicia</taxon>
    </lineage>
</organism>
<keyword evidence="6 11" id="KW-0812">Transmembrane</keyword>
<sequence>MKWFLVCLHLFFFHFPSFSSLNFLCHQDENYALLEFRKTTTWKNGSDCCSWHGVTCDTISGHVIGINLACEGLQGEVPPQISHLSKLTSLHLSYNYGLVWKESTLKRLVQNATNLKEMFLDYTDMSSIKINSFDLLFNHSSSLVTLSLQTTGLRGNFKRSILYLPAIHELYMSGNHLRGQLPDLSSSIFLKILDFSNIHVKGPIPPSFSNLTHLTSLSLMGNSLNGSIPSSLLTLPCLTSLDLSVNNLSGQIPNIFHQSHRLQKLDLSHNKIGGDLPISLSNLHHLTSLSLSSNSFKGQIPNVFEAMTKLQHLSLYSNNLEAQIPSSLFNLNQLLTLDCSYNKLVGPLPIKIPGFQKLTYLNLDNNLLNGTISSSLLSLPYLTILSLSNNRLTGHISAISSYSLQELYLCANKLQGNIPKSIFKLSNLTTLCLSSNNFSGALDFQHFSILQNLRSLSLSHNSQLSLNIESNFSYIFVELTTLELSSLSLSQLPKFLGKPPSFYSLDMSNNKLNGRVPNWLLETINSLGFLNLSQNMFTSIDHSSRSGYQISYLDLSYNLLQGELSASICNMSSLEFLNLAHNKLTGIIPQCLVSLSSLQVLDLQMNKFYGNLPNKFSKESQLLTLNLYGNHLEECLPKTLSHCKNLEVLNLGSNRIEDKFPNWLQTLENLKVLVLRDNKFHGPISNLRIKSSFPSLIIFDISGNDFSGSLPKAYFKKLEAMKDEDASFSYMAEALYYVYSQLSSTWYYYSVTMTIKGIDSTLGKISTNFAIIDMSRNKFEGEISNVVGELRALKGLNLSHNRLTGIIPRSIGNLTNLESLDLSSNMITAVIPAELSDLNFLEFLNLSDNHLVGEIPRGKQFNTFSNDSYEGNFGLCGFPLTKKCGPEQHSPPSPNMFSSEERFGFGWKPVAIGYGCGFVFGIGLGYFMFLFGKPRWLVIIFGGQPKRRVRRRTRVRRTNGSNMNQMIQMS</sequence>
<evidence type="ECO:0000256" key="12">
    <source>
        <dbReference type="SAM" id="SignalP"/>
    </source>
</evidence>
<dbReference type="PRINTS" id="PR00019">
    <property type="entry name" value="LEURICHRPT"/>
</dbReference>